<dbReference type="EMBL" id="NJET01000082">
    <property type="protein sequence ID" value="PHH62096.1"/>
    <property type="molecule type" value="Genomic_DNA"/>
</dbReference>
<evidence type="ECO:0008006" key="4">
    <source>
        <dbReference type="Google" id="ProtNLM"/>
    </source>
</evidence>
<comment type="caution">
    <text evidence="2">The sequence shown here is derived from an EMBL/GenBank/DDBJ whole genome shotgun (WGS) entry which is preliminary data.</text>
</comment>
<organism evidence="2 3">
    <name type="scientific">Ophiocordyceps australis</name>
    <dbReference type="NCBI Taxonomy" id="1399860"/>
    <lineage>
        <taxon>Eukaryota</taxon>
        <taxon>Fungi</taxon>
        <taxon>Dikarya</taxon>
        <taxon>Ascomycota</taxon>
        <taxon>Pezizomycotina</taxon>
        <taxon>Sordariomycetes</taxon>
        <taxon>Hypocreomycetidae</taxon>
        <taxon>Hypocreales</taxon>
        <taxon>Ophiocordycipitaceae</taxon>
        <taxon>Ophiocordyceps</taxon>
    </lineage>
</organism>
<dbReference type="PANTHER" id="PTHR23225">
    <property type="entry name" value="ZINC FINGER PROTEIN"/>
    <property type="match status" value="1"/>
</dbReference>
<evidence type="ECO:0000256" key="1">
    <source>
        <dbReference type="SAM" id="MobiDB-lite"/>
    </source>
</evidence>
<name>A0A2C5Y343_9HYPO</name>
<dbReference type="GO" id="GO:0003700">
    <property type="term" value="F:DNA-binding transcription factor activity"/>
    <property type="evidence" value="ECO:0007669"/>
    <property type="project" value="InterPro"/>
</dbReference>
<protein>
    <recommendedName>
        <fullName evidence="4">C2H2-type domain-containing protein</fullName>
    </recommendedName>
</protein>
<keyword evidence="3" id="KW-1185">Reference proteome</keyword>
<dbReference type="AlphaFoldDB" id="A0A2C5Y343"/>
<proteinExistence type="predicted"/>
<evidence type="ECO:0000313" key="3">
    <source>
        <dbReference type="Proteomes" id="UP000226192"/>
    </source>
</evidence>
<feature type="compositionally biased region" description="Polar residues" evidence="1">
    <location>
        <begin position="111"/>
        <end position="131"/>
    </location>
</feature>
<dbReference type="OrthoDB" id="5388486at2759"/>
<accession>A0A2C5Y343</accession>
<dbReference type="STRING" id="1399860.A0A2C5Y343"/>
<feature type="region of interest" description="Disordered" evidence="1">
    <location>
        <begin position="110"/>
        <end position="168"/>
    </location>
</feature>
<dbReference type="InterPro" id="IPR039970">
    <property type="entry name" value="TF_Grauzone"/>
</dbReference>
<dbReference type="Proteomes" id="UP000226192">
    <property type="component" value="Unassembled WGS sequence"/>
</dbReference>
<reference evidence="2 3" key="1">
    <citation type="submission" date="2017-06" db="EMBL/GenBank/DDBJ databases">
        <title>Ant-infecting Ophiocordyceps genomes reveal a high diversity of potential behavioral manipulation genes and a possible major role for enterotoxins.</title>
        <authorList>
            <person name="De Bekker C."/>
            <person name="Evans H.C."/>
            <person name="Brachmann A."/>
            <person name="Hughes D.P."/>
        </authorList>
    </citation>
    <scope>NUCLEOTIDE SEQUENCE [LARGE SCALE GENOMIC DNA]</scope>
    <source>
        <strain evidence="2 3">Map64</strain>
    </source>
</reference>
<evidence type="ECO:0000313" key="2">
    <source>
        <dbReference type="EMBL" id="PHH62096.1"/>
    </source>
</evidence>
<gene>
    <name evidence="2" type="ORF">CDD81_7589</name>
</gene>
<sequence length="168" mass="18673">MHADFQIKRAMSKGDTKLLAEWEEHVKKMQQTCLVTRRQPPQRSACPNTDCQHEFKGPGAWDEWTEHVGRHLEKGEAQCQSVDPLLAQWALDEKIIERKPDGDYRLCVTNGMPSQGTNGSMVTDPRYSTSVLAPVADAPQRASSSQSGDVAMMDATPASNEDTREQSS</sequence>
<dbReference type="PANTHER" id="PTHR23225:SF2">
    <property type="entry name" value="AT09679P-RELATED"/>
    <property type="match status" value="1"/>
</dbReference>